<dbReference type="PATRIC" id="fig|1391654.3.peg.2816"/>
<accession>A0A0K1PRG2</accession>
<keyword evidence="2" id="KW-0732">Signal</keyword>
<protein>
    <recommendedName>
        <fullName evidence="5">Lipoprotein</fullName>
    </recommendedName>
</protein>
<feature type="region of interest" description="Disordered" evidence="1">
    <location>
        <begin position="25"/>
        <end position="50"/>
    </location>
</feature>
<evidence type="ECO:0000256" key="1">
    <source>
        <dbReference type="SAM" id="MobiDB-lite"/>
    </source>
</evidence>
<dbReference type="Proteomes" id="UP000064967">
    <property type="component" value="Chromosome"/>
</dbReference>
<evidence type="ECO:0000313" key="3">
    <source>
        <dbReference type="EMBL" id="AKU96118.1"/>
    </source>
</evidence>
<dbReference type="OrthoDB" id="10006390at2"/>
<proteinExistence type="predicted"/>
<dbReference type="RefSeq" id="WP_146647457.1">
    <property type="nucleotide sequence ID" value="NZ_CP012333.1"/>
</dbReference>
<feature type="signal peptide" evidence="2">
    <location>
        <begin position="1"/>
        <end position="22"/>
    </location>
</feature>
<dbReference type="KEGG" id="llu:AKJ09_02782"/>
<name>A0A0K1PRG2_9BACT</name>
<sequence>MMNLRALGSRAAIGLSVLLVPACTSDSGGGSDTTGDGGDGGSSGSTTGGGGARATLTLSGAWTYSGEFTGRVVCFWTSAGHFEFEGQAPYLVDIGMEATRDGTFDIPDYTKVMTGQITDPPGNPRIRVSRLQKVGDSSAANYPATTGTITISGTGASGTAKWTGTWAGSSTVDAELHWENCAESR</sequence>
<gene>
    <name evidence="3" type="ORF">AKJ09_02782</name>
</gene>
<evidence type="ECO:0000256" key="2">
    <source>
        <dbReference type="SAM" id="SignalP"/>
    </source>
</evidence>
<evidence type="ECO:0000313" key="4">
    <source>
        <dbReference type="Proteomes" id="UP000064967"/>
    </source>
</evidence>
<reference evidence="3 4" key="1">
    <citation type="submission" date="2015-08" db="EMBL/GenBank/DDBJ databases">
        <authorList>
            <person name="Babu N.S."/>
            <person name="Beckwith C.J."/>
            <person name="Beseler K.G."/>
            <person name="Brison A."/>
            <person name="Carone J.V."/>
            <person name="Caskin T.P."/>
            <person name="Diamond M."/>
            <person name="Durham M.E."/>
            <person name="Foxe J.M."/>
            <person name="Go M."/>
            <person name="Henderson B.A."/>
            <person name="Jones I.B."/>
            <person name="McGettigan J.A."/>
            <person name="Micheletti S.J."/>
            <person name="Nasrallah M.E."/>
            <person name="Ortiz D."/>
            <person name="Piller C.R."/>
            <person name="Privatt S.R."/>
            <person name="Schneider S.L."/>
            <person name="Sharp S."/>
            <person name="Smith T.C."/>
            <person name="Stanton J.D."/>
            <person name="Ullery H.E."/>
            <person name="Wilson R.J."/>
            <person name="Serrano M.G."/>
            <person name="Buck G."/>
            <person name="Lee V."/>
            <person name="Wang Y."/>
            <person name="Carvalho R."/>
            <person name="Voegtly L."/>
            <person name="Shi R."/>
            <person name="Duckworth R."/>
            <person name="Johnson A."/>
            <person name="Loviza R."/>
            <person name="Walstead R."/>
            <person name="Shah Z."/>
            <person name="Kiflezghi M."/>
            <person name="Wade K."/>
            <person name="Ball S.L."/>
            <person name="Bradley K.W."/>
            <person name="Asai D.J."/>
            <person name="Bowman C.A."/>
            <person name="Russell D.A."/>
            <person name="Pope W.H."/>
            <person name="Jacobs-Sera D."/>
            <person name="Hendrix R.W."/>
            <person name="Hatfull G.F."/>
        </authorList>
    </citation>
    <scope>NUCLEOTIDE SEQUENCE [LARGE SCALE GENOMIC DNA]</scope>
    <source>
        <strain evidence="3 4">DSM 27648</strain>
    </source>
</reference>
<feature type="chain" id="PRO_5005465881" description="Lipoprotein" evidence="2">
    <location>
        <begin position="23"/>
        <end position="185"/>
    </location>
</feature>
<organism evidence="3 4">
    <name type="scientific">Labilithrix luteola</name>
    <dbReference type="NCBI Taxonomy" id="1391654"/>
    <lineage>
        <taxon>Bacteria</taxon>
        <taxon>Pseudomonadati</taxon>
        <taxon>Myxococcota</taxon>
        <taxon>Polyangia</taxon>
        <taxon>Polyangiales</taxon>
        <taxon>Labilitrichaceae</taxon>
        <taxon>Labilithrix</taxon>
    </lineage>
</organism>
<dbReference type="AlphaFoldDB" id="A0A0K1PRG2"/>
<dbReference type="EMBL" id="CP012333">
    <property type="protein sequence ID" value="AKU96118.1"/>
    <property type="molecule type" value="Genomic_DNA"/>
</dbReference>
<feature type="compositionally biased region" description="Gly residues" evidence="1">
    <location>
        <begin position="27"/>
        <end position="50"/>
    </location>
</feature>
<keyword evidence="4" id="KW-1185">Reference proteome</keyword>
<evidence type="ECO:0008006" key="5">
    <source>
        <dbReference type="Google" id="ProtNLM"/>
    </source>
</evidence>